<dbReference type="PANTHER" id="PTHR43210">
    <property type="entry name" value="DETHIOBIOTIN SYNTHETASE"/>
    <property type="match status" value="1"/>
</dbReference>
<protein>
    <recommendedName>
        <fullName evidence="1">ATP-dependent dethiobiotin synthetase BioD</fullName>
        <ecNumber evidence="1">6.3.3.3</ecNumber>
    </recommendedName>
    <alternativeName>
        <fullName evidence="1">DTB synthetase</fullName>
        <shortName evidence="1">DTBS</shortName>
    </alternativeName>
    <alternativeName>
        <fullName evidence="1">Dethiobiotin synthase</fullName>
    </alternativeName>
</protein>
<accession>A0A1T3NWP7</accession>
<feature type="binding site" evidence="1">
    <location>
        <position position="41"/>
    </location>
    <ligand>
        <name>substrate</name>
    </ligand>
</feature>
<dbReference type="GO" id="GO:0005829">
    <property type="term" value="C:cytosol"/>
    <property type="evidence" value="ECO:0007669"/>
    <property type="project" value="TreeGrafter"/>
</dbReference>
<reference evidence="2 3" key="1">
    <citation type="submission" date="2017-03" db="EMBL/GenBank/DDBJ databases">
        <title>Draft genome sequence of Streptomyces scabrisporus NF3, endophyte isolated from Amphipterygium adstringens.</title>
        <authorList>
            <person name="Vazquez M."/>
            <person name="Ceapa C.D."/>
            <person name="Rodriguez Luna D."/>
            <person name="Sanchez Esquivel S."/>
        </authorList>
    </citation>
    <scope>NUCLEOTIDE SEQUENCE [LARGE SCALE GENOMIC DNA]</scope>
    <source>
        <strain evidence="2 3">NF3</strain>
    </source>
</reference>
<dbReference type="GO" id="GO:0009102">
    <property type="term" value="P:biotin biosynthetic process"/>
    <property type="evidence" value="ECO:0007669"/>
    <property type="project" value="UniProtKB-UniRule"/>
</dbReference>
<comment type="function">
    <text evidence="1">Catalyzes a mechanistically unusual reaction, the ATP-dependent insertion of CO2 between the N7 and N8 nitrogen atoms of 7,8-diaminopelargonic acid (DAPA, also called 7,8-diammoniononanoate) to form a ureido ring.</text>
</comment>
<dbReference type="RefSeq" id="WP_078975500.1">
    <property type="nucleotide sequence ID" value="NZ_MWQN01000001.1"/>
</dbReference>
<keyword evidence="1" id="KW-0963">Cytoplasm</keyword>
<keyword evidence="1" id="KW-0479">Metal-binding</keyword>
<dbReference type="eggNOG" id="COG0132">
    <property type="taxonomic scope" value="Bacteria"/>
</dbReference>
<comment type="caution">
    <text evidence="2">The sequence shown here is derived from an EMBL/GenBank/DDBJ whole genome shotgun (WGS) entry which is preliminary data.</text>
</comment>
<dbReference type="PIRSF" id="PIRSF006755">
    <property type="entry name" value="DTB_synth"/>
    <property type="match status" value="1"/>
</dbReference>
<dbReference type="OrthoDB" id="9802610at2"/>
<gene>
    <name evidence="1" type="primary">bioD</name>
    <name evidence="2" type="ORF">B4N89_09760</name>
</gene>
<dbReference type="SUPFAM" id="SSF52540">
    <property type="entry name" value="P-loop containing nucleoside triphosphate hydrolases"/>
    <property type="match status" value="1"/>
</dbReference>
<keyword evidence="1" id="KW-0067">ATP-binding</keyword>
<dbReference type="EMBL" id="MWQN01000001">
    <property type="protein sequence ID" value="OPC81195.1"/>
    <property type="molecule type" value="Genomic_DNA"/>
</dbReference>
<dbReference type="GO" id="GO:0005524">
    <property type="term" value="F:ATP binding"/>
    <property type="evidence" value="ECO:0007669"/>
    <property type="project" value="UniProtKB-UniRule"/>
</dbReference>
<dbReference type="GO" id="GO:0004141">
    <property type="term" value="F:dethiobiotin synthase activity"/>
    <property type="evidence" value="ECO:0007669"/>
    <property type="project" value="UniProtKB-UniRule"/>
</dbReference>
<sequence>MSVLVVTGTDTGVGKTIVTAAVAAIAAVRGGSVAVVKPSQTGVAPDEPGDLADVRRLAGVTDLHEYSRYPDPLSPAAASRVSGLPPVDLYGVADRVRTLAKETDLVVVEGAGGLLVRFDDDGTTIADLAHELRAGVLVVARPDLGTLNHTALTLESLAHRGVDLVGVVIGAWPKEPDLAMRCNVRDLETLAARPLAGVLPAGAGSLHPADFLLTARASLAPALGGTFDPAAFRAAQDPTAR</sequence>
<comment type="similarity">
    <text evidence="1">Belongs to the dethiobiotin synthetase family.</text>
</comment>
<evidence type="ECO:0000313" key="2">
    <source>
        <dbReference type="EMBL" id="OPC81195.1"/>
    </source>
</evidence>
<dbReference type="Proteomes" id="UP000190037">
    <property type="component" value="Unassembled WGS sequence"/>
</dbReference>
<dbReference type="InterPro" id="IPR004472">
    <property type="entry name" value="DTB_synth_BioD"/>
</dbReference>
<comment type="subunit">
    <text evidence="1">Homodimer.</text>
</comment>
<dbReference type="Gene3D" id="3.40.50.300">
    <property type="entry name" value="P-loop containing nucleotide triphosphate hydrolases"/>
    <property type="match status" value="1"/>
</dbReference>
<proteinExistence type="inferred from homology"/>
<dbReference type="GO" id="GO:0000287">
    <property type="term" value="F:magnesium ion binding"/>
    <property type="evidence" value="ECO:0007669"/>
    <property type="project" value="UniProtKB-UniRule"/>
</dbReference>
<feature type="binding site" evidence="1">
    <location>
        <position position="16"/>
    </location>
    <ligand>
        <name>Mg(2+)</name>
        <dbReference type="ChEBI" id="CHEBI:18420"/>
    </ligand>
</feature>
<evidence type="ECO:0000313" key="3">
    <source>
        <dbReference type="Proteomes" id="UP000190037"/>
    </source>
</evidence>
<evidence type="ECO:0000256" key="1">
    <source>
        <dbReference type="HAMAP-Rule" id="MF_00336"/>
    </source>
</evidence>
<feature type="active site" evidence="1">
    <location>
        <position position="37"/>
    </location>
</feature>
<dbReference type="AlphaFoldDB" id="A0A1T3NWP7"/>
<dbReference type="STRING" id="159449.B4N89_09760"/>
<keyword evidence="1" id="KW-0460">Magnesium</keyword>
<name>A0A1T3NWP7_9ACTN</name>
<feature type="binding site" evidence="1">
    <location>
        <position position="109"/>
    </location>
    <ligand>
        <name>Mg(2+)</name>
        <dbReference type="ChEBI" id="CHEBI:18420"/>
    </ligand>
</feature>
<keyword evidence="1" id="KW-0547">Nucleotide-binding</keyword>
<keyword evidence="1" id="KW-0093">Biotin biosynthesis</keyword>
<dbReference type="UniPathway" id="UPA00078">
    <property type="reaction ID" value="UER00161"/>
</dbReference>
<keyword evidence="3" id="KW-1185">Reference proteome</keyword>
<comment type="subcellular location">
    <subcellularLocation>
        <location evidence="1">Cytoplasm</location>
    </subcellularLocation>
</comment>
<dbReference type="PANTHER" id="PTHR43210:SF5">
    <property type="entry name" value="DETHIOBIOTIN SYNTHETASE"/>
    <property type="match status" value="1"/>
</dbReference>
<dbReference type="NCBIfam" id="TIGR00347">
    <property type="entry name" value="bioD"/>
    <property type="match status" value="1"/>
</dbReference>
<dbReference type="EC" id="6.3.3.3" evidence="1"/>
<organism evidence="2 3">
    <name type="scientific">Embleya scabrispora</name>
    <dbReference type="NCBI Taxonomy" id="159449"/>
    <lineage>
        <taxon>Bacteria</taxon>
        <taxon>Bacillati</taxon>
        <taxon>Actinomycetota</taxon>
        <taxon>Actinomycetes</taxon>
        <taxon>Kitasatosporales</taxon>
        <taxon>Streptomycetaceae</taxon>
        <taxon>Embleya</taxon>
    </lineage>
</organism>
<comment type="catalytic activity">
    <reaction evidence="1">
        <text>(7R,8S)-7,8-diammoniononanoate + CO2 + ATP = (4R,5S)-dethiobiotin + ADP + phosphate + 3 H(+)</text>
        <dbReference type="Rhea" id="RHEA:15805"/>
        <dbReference type="ChEBI" id="CHEBI:15378"/>
        <dbReference type="ChEBI" id="CHEBI:16526"/>
        <dbReference type="ChEBI" id="CHEBI:30616"/>
        <dbReference type="ChEBI" id="CHEBI:43474"/>
        <dbReference type="ChEBI" id="CHEBI:149469"/>
        <dbReference type="ChEBI" id="CHEBI:149473"/>
        <dbReference type="ChEBI" id="CHEBI:456216"/>
        <dbReference type="EC" id="6.3.3.3"/>
    </reaction>
</comment>
<keyword evidence="1" id="KW-0436">Ligase</keyword>
<feature type="binding site" evidence="1">
    <location>
        <position position="50"/>
    </location>
    <ligand>
        <name>ATP</name>
        <dbReference type="ChEBI" id="CHEBI:30616"/>
    </ligand>
</feature>
<feature type="binding site" evidence="1">
    <location>
        <begin position="12"/>
        <end position="17"/>
    </location>
    <ligand>
        <name>ATP</name>
        <dbReference type="ChEBI" id="CHEBI:30616"/>
    </ligand>
</feature>
<dbReference type="Pfam" id="PF13500">
    <property type="entry name" value="AAA_26"/>
    <property type="match status" value="1"/>
</dbReference>
<dbReference type="HAMAP" id="MF_00336">
    <property type="entry name" value="BioD"/>
    <property type="match status" value="1"/>
</dbReference>
<comment type="cofactor">
    <cofactor evidence="1">
        <name>Mg(2+)</name>
        <dbReference type="ChEBI" id="CHEBI:18420"/>
    </cofactor>
</comment>
<feature type="binding site" evidence="1">
    <location>
        <begin position="109"/>
        <end position="112"/>
    </location>
    <ligand>
        <name>ATP</name>
        <dbReference type="ChEBI" id="CHEBI:30616"/>
    </ligand>
</feature>
<comment type="pathway">
    <text evidence="1">Cofactor biosynthesis; biotin biosynthesis; biotin from 7,8-diaminononanoate: step 1/2.</text>
</comment>
<comment type="caution">
    <text evidence="1">Lacks conserved residue(s) required for the propagation of feature annotation.</text>
</comment>
<dbReference type="CDD" id="cd03109">
    <property type="entry name" value="DTBS"/>
    <property type="match status" value="1"/>
</dbReference>
<feature type="binding site" evidence="1">
    <location>
        <position position="50"/>
    </location>
    <ligand>
        <name>Mg(2+)</name>
        <dbReference type="ChEBI" id="CHEBI:18420"/>
    </ligand>
</feature>
<dbReference type="InterPro" id="IPR027417">
    <property type="entry name" value="P-loop_NTPase"/>
</dbReference>